<sequence>MLYKIVSKLFLWIGAVCIVVISGCSTDQEIDRNPETTSLKLRFSHSWDAQQVSKDDFNSLKYTNAHQEEMSIELLRYLISNVSLENEEGEVITIEDYHLIDLQDDSSLMYRSADSIPIGTYKNLRFTFGFDNDDNRSGVYADLNTALWNVPEMMGGGYHYMQLEGKFLDSTQTETGYQFHAIRAVDNSSDNPVFEDTFFKVSLGRVTIDKSSELQIDMNIAEWFKNPNEWNLNDLHSMLMPNFDAQVMMYENGKDVFKLKSD</sequence>
<evidence type="ECO:0000313" key="2">
    <source>
        <dbReference type="EMBL" id="AYN66164.1"/>
    </source>
</evidence>
<name>A0A3G2L1N2_9FLAO</name>
<evidence type="ECO:0000313" key="3">
    <source>
        <dbReference type="Proteomes" id="UP000276309"/>
    </source>
</evidence>
<reference evidence="2 3" key="1">
    <citation type="submission" date="2018-08" db="EMBL/GenBank/DDBJ databases">
        <title>The reduced genetic potential of extracellular carbohydrate catabolism in Euzebyella marina RN62, a Flavobacteriia bacterium isolated from the hadal water.</title>
        <authorList>
            <person name="Xue C."/>
        </authorList>
    </citation>
    <scope>NUCLEOTIDE SEQUENCE [LARGE SCALE GENOMIC DNA]</scope>
    <source>
        <strain evidence="2 3">RN62</strain>
    </source>
</reference>
<dbReference type="RefSeq" id="WP_121847216.1">
    <property type="nucleotide sequence ID" value="NZ_CP032050.1"/>
</dbReference>
<proteinExistence type="predicted"/>
<dbReference type="OrthoDB" id="1422031at2"/>
<dbReference type="PROSITE" id="PS51257">
    <property type="entry name" value="PROKAR_LIPOPROTEIN"/>
    <property type="match status" value="1"/>
</dbReference>
<gene>
    <name evidence="2" type="ORF">D1013_01595</name>
</gene>
<dbReference type="Pfam" id="PF20243">
    <property type="entry name" value="MbnP"/>
    <property type="match status" value="1"/>
</dbReference>
<organism evidence="2 3">
    <name type="scientific">Euzebyella marina</name>
    <dbReference type="NCBI Taxonomy" id="1761453"/>
    <lineage>
        <taxon>Bacteria</taxon>
        <taxon>Pseudomonadati</taxon>
        <taxon>Bacteroidota</taxon>
        <taxon>Flavobacteriia</taxon>
        <taxon>Flavobacteriales</taxon>
        <taxon>Flavobacteriaceae</taxon>
        <taxon>Euzebyella</taxon>
    </lineage>
</organism>
<dbReference type="Proteomes" id="UP000276309">
    <property type="component" value="Chromosome"/>
</dbReference>
<evidence type="ECO:0000259" key="1">
    <source>
        <dbReference type="Pfam" id="PF20243"/>
    </source>
</evidence>
<dbReference type="AlphaFoldDB" id="A0A3G2L1N2"/>
<dbReference type="EMBL" id="CP032050">
    <property type="protein sequence ID" value="AYN66164.1"/>
    <property type="molecule type" value="Genomic_DNA"/>
</dbReference>
<keyword evidence="3" id="KW-1185">Reference proteome</keyword>
<dbReference type="InterPro" id="IPR046863">
    <property type="entry name" value="MbnP-like_dom"/>
</dbReference>
<protein>
    <recommendedName>
        <fullName evidence="1">Copper-binding protein MbnP-like domain-containing protein</fullName>
    </recommendedName>
</protein>
<accession>A0A3G2L1N2</accession>
<dbReference type="KEGG" id="emar:D1013_01595"/>
<feature type="domain" description="Copper-binding protein MbnP-like" evidence="1">
    <location>
        <begin position="37"/>
        <end position="234"/>
    </location>
</feature>